<dbReference type="AlphaFoldDB" id="A0AAD7DNS0"/>
<evidence type="ECO:0000256" key="1">
    <source>
        <dbReference type="SAM" id="SignalP"/>
    </source>
</evidence>
<name>A0AAD7DNS0_MYCRO</name>
<dbReference type="InterPro" id="IPR052988">
    <property type="entry name" value="Oryzine_lactonohydrolase"/>
</dbReference>
<comment type="caution">
    <text evidence="3">The sequence shown here is derived from an EMBL/GenBank/DDBJ whole genome shotgun (WGS) entry which is preliminary data.</text>
</comment>
<evidence type="ECO:0000259" key="2">
    <source>
        <dbReference type="Pfam" id="PF08450"/>
    </source>
</evidence>
<feature type="domain" description="SMP-30/Gluconolactonase/LRE-like region" evidence="2">
    <location>
        <begin position="116"/>
        <end position="275"/>
    </location>
</feature>
<dbReference type="Proteomes" id="UP001221757">
    <property type="component" value="Unassembled WGS sequence"/>
</dbReference>
<dbReference type="PANTHER" id="PTHR47064">
    <property type="entry name" value="PUTATIVE (AFU_ORTHOLOGUE AFUA_1G08990)-RELATED"/>
    <property type="match status" value="1"/>
</dbReference>
<feature type="signal peptide" evidence="1">
    <location>
        <begin position="1"/>
        <end position="17"/>
    </location>
</feature>
<dbReference type="PANTHER" id="PTHR47064:SF2">
    <property type="entry name" value="SMP-30_GLUCONOLACTONASE_LRE-LIKE REGION DOMAIN-CONTAINING PROTEIN-RELATED"/>
    <property type="match status" value="1"/>
</dbReference>
<gene>
    <name evidence="3" type="ORF">B0H17DRAFT_1198131</name>
</gene>
<dbReference type="InterPro" id="IPR013658">
    <property type="entry name" value="SGL"/>
</dbReference>
<feature type="domain" description="SMP-30/Gluconolactonase/LRE-like region" evidence="2">
    <location>
        <begin position="298"/>
        <end position="372"/>
    </location>
</feature>
<evidence type="ECO:0000313" key="4">
    <source>
        <dbReference type="Proteomes" id="UP001221757"/>
    </source>
</evidence>
<sequence>MFSTTLALCTCVLVAVGAQIRAPEATAAKSKPNPNLVAYPSFLNVLPEPFDRPTFLTNLFYQTTLPSDAPPQFAEIYAKLHNASYISFDPRFATEVVGSAGPIEKVAPAEDGSQEMPMYLKDEGVILWNGNDLAQFRTIDVKTFEVKNYTTSVPVPNAPAGTIHNGQIFLGNFGDETVHGGIWKLDFKSGNATMILNNQLGLSIGADDMTADNRGGIFFTDTSSRVARTNRTMQSPASLYYLRLSTMALIAVDPTLVGPNGVVLSPDGKELYVNDDGDTSDPPNNINAQVLTAGKLGSQVFVNSAGPRTIYAYTLSPTTGLPTARRTVAVAEAGILDGMKVSSSGLIFAAVYGGVDVYDPDGTRLGRINIPDASPNGKPEEKHVVNIVFEENNLWCFAYGGVYRVPGLLVRGDPRLN</sequence>
<dbReference type="Pfam" id="PF08450">
    <property type="entry name" value="SGL"/>
    <property type="match status" value="2"/>
</dbReference>
<proteinExistence type="predicted"/>
<feature type="chain" id="PRO_5042208389" description="SMP-30/Gluconolactonase/LRE-like region domain-containing protein" evidence="1">
    <location>
        <begin position="18"/>
        <end position="417"/>
    </location>
</feature>
<dbReference type="SUPFAM" id="SSF63829">
    <property type="entry name" value="Calcium-dependent phosphotriesterase"/>
    <property type="match status" value="1"/>
</dbReference>
<evidence type="ECO:0000313" key="3">
    <source>
        <dbReference type="EMBL" id="KAJ7696204.1"/>
    </source>
</evidence>
<dbReference type="Gene3D" id="2.120.10.30">
    <property type="entry name" value="TolB, C-terminal domain"/>
    <property type="match status" value="1"/>
</dbReference>
<keyword evidence="4" id="KW-1185">Reference proteome</keyword>
<dbReference type="InterPro" id="IPR011042">
    <property type="entry name" value="6-blade_b-propeller_TolB-like"/>
</dbReference>
<organism evidence="3 4">
    <name type="scientific">Mycena rosella</name>
    <name type="common">Pink bonnet</name>
    <name type="synonym">Agaricus rosellus</name>
    <dbReference type="NCBI Taxonomy" id="1033263"/>
    <lineage>
        <taxon>Eukaryota</taxon>
        <taxon>Fungi</taxon>
        <taxon>Dikarya</taxon>
        <taxon>Basidiomycota</taxon>
        <taxon>Agaricomycotina</taxon>
        <taxon>Agaricomycetes</taxon>
        <taxon>Agaricomycetidae</taxon>
        <taxon>Agaricales</taxon>
        <taxon>Marasmiineae</taxon>
        <taxon>Mycenaceae</taxon>
        <taxon>Mycena</taxon>
    </lineage>
</organism>
<reference evidence="3" key="1">
    <citation type="submission" date="2023-03" db="EMBL/GenBank/DDBJ databases">
        <title>Massive genome expansion in bonnet fungi (Mycena s.s.) driven by repeated elements and novel gene families across ecological guilds.</title>
        <authorList>
            <consortium name="Lawrence Berkeley National Laboratory"/>
            <person name="Harder C.B."/>
            <person name="Miyauchi S."/>
            <person name="Viragh M."/>
            <person name="Kuo A."/>
            <person name="Thoen E."/>
            <person name="Andreopoulos B."/>
            <person name="Lu D."/>
            <person name="Skrede I."/>
            <person name="Drula E."/>
            <person name="Henrissat B."/>
            <person name="Morin E."/>
            <person name="Kohler A."/>
            <person name="Barry K."/>
            <person name="LaButti K."/>
            <person name="Morin E."/>
            <person name="Salamov A."/>
            <person name="Lipzen A."/>
            <person name="Mereny Z."/>
            <person name="Hegedus B."/>
            <person name="Baldrian P."/>
            <person name="Stursova M."/>
            <person name="Weitz H."/>
            <person name="Taylor A."/>
            <person name="Grigoriev I.V."/>
            <person name="Nagy L.G."/>
            <person name="Martin F."/>
            <person name="Kauserud H."/>
        </authorList>
    </citation>
    <scope>NUCLEOTIDE SEQUENCE</scope>
    <source>
        <strain evidence="3">CBHHK067</strain>
    </source>
</reference>
<keyword evidence="1" id="KW-0732">Signal</keyword>
<protein>
    <recommendedName>
        <fullName evidence="2">SMP-30/Gluconolactonase/LRE-like region domain-containing protein</fullName>
    </recommendedName>
</protein>
<dbReference type="EMBL" id="JARKIE010000035">
    <property type="protein sequence ID" value="KAJ7696204.1"/>
    <property type="molecule type" value="Genomic_DNA"/>
</dbReference>
<accession>A0AAD7DNS0</accession>